<name>A0A134AP48_9FUSO</name>
<dbReference type="NCBIfam" id="TIGR00009">
    <property type="entry name" value="L28"/>
    <property type="match status" value="1"/>
</dbReference>
<dbReference type="EMBL" id="AP019841">
    <property type="protein sequence ID" value="BBM55832.1"/>
    <property type="molecule type" value="Genomic_DNA"/>
</dbReference>
<evidence type="ECO:0000256" key="4">
    <source>
        <dbReference type="ARBA" id="ARBA00035174"/>
    </source>
</evidence>
<dbReference type="Proteomes" id="UP000321944">
    <property type="component" value="Chromosome"/>
</dbReference>
<dbReference type="Proteomes" id="UP000070483">
    <property type="component" value="Unassembled WGS sequence"/>
</dbReference>
<dbReference type="GO" id="GO:0003735">
    <property type="term" value="F:structural constituent of ribosome"/>
    <property type="evidence" value="ECO:0007669"/>
    <property type="project" value="InterPro"/>
</dbReference>
<dbReference type="GO" id="GO:0006412">
    <property type="term" value="P:translation"/>
    <property type="evidence" value="ECO:0007669"/>
    <property type="project" value="UniProtKB-UniRule"/>
</dbReference>
<evidence type="ECO:0000256" key="1">
    <source>
        <dbReference type="ARBA" id="ARBA00008760"/>
    </source>
</evidence>
<evidence type="ECO:0000256" key="5">
    <source>
        <dbReference type="HAMAP-Rule" id="MF_00373"/>
    </source>
</evidence>
<dbReference type="SUPFAM" id="SSF143800">
    <property type="entry name" value="L28p-like"/>
    <property type="match status" value="1"/>
</dbReference>
<reference evidence="7" key="1">
    <citation type="submission" date="2016-01" db="EMBL/GenBank/DDBJ databases">
        <authorList>
            <person name="Oliw E.H."/>
        </authorList>
    </citation>
    <scope>NUCLEOTIDE SEQUENCE [LARGE SCALE GENOMIC DNA]</scope>
    <source>
        <strain evidence="7">KA00185</strain>
    </source>
</reference>
<dbReference type="GO" id="GO:0005840">
    <property type="term" value="C:ribosome"/>
    <property type="evidence" value="ECO:0007669"/>
    <property type="project" value="UniProtKB-KW"/>
</dbReference>
<dbReference type="HAMAP" id="MF_00373">
    <property type="entry name" value="Ribosomal_bL28"/>
    <property type="match status" value="1"/>
</dbReference>
<dbReference type="PANTHER" id="PTHR39080">
    <property type="entry name" value="50S RIBOSOMAL PROTEIN L28"/>
    <property type="match status" value="1"/>
</dbReference>
<evidence type="ECO:0000256" key="2">
    <source>
        <dbReference type="ARBA" id="ARBA00022980"/>
    </source>
</evidence>
<evidence type="ECO:0000313" key="9">
    <source>
        <dbReference type="Proteomes" id="UP000321944"/>
    </source>
</evidence>
<dbReference type="InterPro" id="IPR001383">
    <property type="entry name" value="Ribosomal_bL28_bact-type"/>
</dbReference>
<dbReference type="PANTHER" id="PTHR39080:SF1">
    <property type="entry name" value="LARGE RIBOSOMAL SUBUNIT PROTEIN BL28A"/>
    <property type="match status" value="1"/>
</dbReference>
<dbReference type="InterPro" id="IPR026569">
    <property type="entry name" value="Ribosomal_bL28"/>
</dbReference>
<gene>
    <name evidence="5" type="primary">rpmB</name>
    <name evidence="7" type="ORF">HMPREF3180_00355</name>
    <name evidence="6" type="ORF">JMUB3936_2143</name>
</gene>
<evidence type="ECO:0000313" key="6">
    <source>
        <dbReference type="EMBL" id="BBM55832.1"/>
    </source>
</evidence>
<comment type="similarity">
    <text evidence="1 5">Belongs to the bacterial ribosomal protein bL28 family.</text>
</comment>
<dbReference type="InterPro" id="IPR034704">
    <property type="entry name" value="Ribosomal_bL28/bL31-like_sf"/>
</dbReference>
<dbReference type="AlphaFoldDB" id="A0A134AP48"/>
<proteinExistence type="inferred from homology"/>
<protein>
    <recommendedName>
        <fullName evidence="4 5">Large ribosomal subunit protein bL28</fullName>
    </recommendedName>
</protein>
<reference evidence="6 9" key="3">
    <citation type="submission" date="2019-07" db="EMBL/GenBank/DDBJ databases">
        <title>Complete Genome Sequence of Leptotrichia wadei Strain JMUB3936.</title>
        <authorList>
            <person name="Watanabe S."/>
            <person name="Cui L."/>
        </authorList>
    </citation>
    <scope>NUCLEOTIDE SEQUENCE [LARGE SCALE GENOMIC DNA]</scope>
    <source>
        <strain evidence="6 9">JMUB3936</strain>
    </source>
</reference>
<keyword evidence="8" id="KW-1185">Reference proteome</keyword>
<dbReference type="GO" id="GO:1990904">
    <property type="term" value="C:ribonucleoprotein complex"/>
    <property type="evidence" value="ECO:0007669"/>
    <property type="project" value="UniProtKB-KW"/>
</dbReference>
<organism evidence="7 8">
    <name type="scientific">Leptotrichia wadei</name>
    <dbReference type="NCBI Taxonomy" id="157687"/>
    <lineage>
        <taxon>Bacteria</taxon>
        <taxon>Fusobacteriati</taxon>
        <taxon>Fusobacteriota</taxon>
        <taxon>Fusobacteriia</taxon>
        <taxon>Fusobacteriales</taxon>
        <taxon>Leptotrichiaceae</taxon>
        <taxon>Leptotrichia</taxon>
    </lineage>
</organism>
<dbReference type="InterPro" id="IPR037147">
    <property type="entry name" value="Ribosomal_bL28_sf"/>
</dbReference>
<dbReference type="Gene3D" id="2.30.170.40">
    <property type="entry name" value="Ribosomal protein L28/L24"/>
    <property type="match status" value="1"/>
</dbReference>
<dbReference type="InterPro" id="IPR050096">
    <property type="entry name" value="Bacterial_rp_bL28"/>
</dbReference>
<sequence length="99" mass="11454">MKGELLKYLVEVNKMQRCEVFGKTVSHGNRVSHSHKATKRIWRPNLQTMLLTINNEEVRVRVCTKAMKTLKGKNNDQVKKILLKNKETLSPKILKVLAK</sequence>
<dbReference type="EMBL" id="LSDD01000024">
    <property type="protein sequence ID" value="KXB69475.1"/>
    <property type="molecule type" value="Genomic_DNA"/>
</dbReference>
<dbReference type="STRING" id="157687.HMPREF3180_00355"/>
<evidence type="ECO:0000313" key="8">
    <source>
        <dbReference type="Proteomes" id="UP000070483"/>
    </source>
</evidence>
<evidence type="ECO:0000256" key="3">
    <source>
        <dbReference type="ARBA" id="ARBA00023274"/>
    </source>
</evidence>
<keyword evidence="2 5" id="KW-0689">Ribosomal protein</keyword>
<evidence type="ECO:0000313" key="7">
    <source>
        <dbReference type="EMBL" id="KXB69475.1"/>
    </source>
</evidence>
<reference evidence="8" key="2">
    <citation type="submission" date="2016-01" db="EMBL/GenBank/DDBJ databases">
        <authorList>
            <person name="Mitreva M."/>
            <person name="Pepin K.H."/>
            <person name="Mihindukulasuriya K.A."/>
            <person name="Fulton R."/>
            <person name="Fronick C."/>
            <person name="O'Laughlin M."/>
            <person name="Miner T."/>
            <person name="Herter B."/>
            <person name="Rosa B.A."/>
            <person name="Cordes M."/>
            <person name="Tomlinson C."/>
            <person name="Wollam A."/>
            <person name="Palsikar V.B."/>
            <person name="Mardis E.R."/>
            <person name="Wilson R.K."/>
        </authorList>
    </citation>
    <scope>NUCLEOTIDE SEQUENCE [LARGE SCALE GENOMIC DNA]</scope>
    <source>
        <strain evidence="8">KA00185</strain>
    </source>
</reference>
<keyword evidence="3 5" id="KW-0687">Ribonucleoprotein</keyword>
<dbReference type="PATRIC" id="fig|157687.3.peg.357"/>
<accession>A0A134AP48</accession>
<dbReference type="Pfam" id="PF00830">
    <property type="entry name" value="Ribosomal_L28"/>
    <property type="match status" value="1"/>
</dbReference>